<keyword evidence="2" id="KW-1185">Reference proteome</keyword>
<sequence length="44" mass="5162">MVCEHCHKKGHFKDKCWILHPHLKPAKFKEMKAANFAQEGEQAE</sequence>
<proteinExistence type="predicted"/>
<dbReference type="Proteomes" id="UP001152484">
    <property type="component" value="Unassembled WGS sequence"/>
</dbReference>
<organism evidence="1 2">
    <name type="scientific">Cuscuta europaea</name>
    <name type="common">European dodder</name>
    <dbReference type="NCBI Taxonomy" id="41803"/>
    <lineage>
        <taxon>Eukaryota</taxon>
        <taxon>Viridiplantae</taxon>
        <taxon>Streptophyta</taxon>
        <taxon>Embryophyta</taxon>
        <taxon>Tracheophyta</taxon>
        <taxon>Spermatophyta</taxon>
        <taxon>Magnoliopsida</taxon>
        <taxon>eudicotyledons</taxon>
        <taxon>Gunneridae</taxon>
        <taxon>Pentapetalae</taxon>
        <taxon>asterids</taxon>
        <taxon>lamiids</taxon>
        <taxon>Solanales</taxon>
        <taxon>Convolvulaceae</taxon>
        <taxon>Cuscuteae</taxon>
        <taxon>Cuscuta</taxon>
        <taxon>Cuscuta subgen. Cuscuta</taxon>
    </lineage>
</organism>
<protein>
    <recommendedName>
        <fullName evidence="3">CCHC-type domain-containing protein</fullName>
    </recommendedName>
</protein>
<feature type="non-terminal residue" evidence="1">
    <location>
        <position position="44"/>
    </location>
</feature>
<evidence type="ECO:0000313" key="2">
    <source>
        <dbReference type="Proteomes" id="UP001152484"/>
    </source>
</evidence>
<accession>A0A9P0ZNA3</accession>
<dbReference type="EMBL" id="CAMAPE010000048">
    <property type="protein sequence ID" value="CAH9105415.1"/>
    <property type="molecule type" value="Genomic_DNA"/>
</dbReference>
<name>A0A9P0ZNA3_CUSEU</name>
<comment type="caution">
    <text evidence="1">The sequence shown here is derived from an EMBL/GenBank/DDBJ whole genome shotgun (WGS) entry which is preliminary data.</text>
</comment>
<dbReference type="OrthoDB" id="1750398at2759"/>
<dbReference type="AlphaFoldDB" id="A0A9P0ZNA3"/>
<gene>
    <name evidence="1" type="ORF">CEURO_LOCUS16885</name>
</gene>
<evidence type="ECO:0000313" key="1">
    <source>
        <dbReference type="EMBL" id="CAH9105415.1"/>
    </source>
</evidence>
<evidence type="ECO:0008006" key="3">
    <source>
        <dbReference type="Google" id="ProtNLM"/>
    </source>
</evidence>
<reference evidence="1" key="1">
    <citation type="submission" date="2022-07" db="EMBL/GenBank/DDBJ databases">
        <authorList>
            <person name="Macas J."/>
            <person name="Novak P."/>
            <person name="Neumann P."/>
        </authorList>
    </citation>
    <scope>NUCLEOTIDE SEQUENCE</scope>
</reference>